<reference evidence="8 9" key="1">
    <citation type="journal article" date="2015" name="Fungal Genet. Biol.">
        <title>Evolution of novel wood decay mechanisms in Agaricales revealed by the genome sequences of Fistulina hepatica and Cylindrobasidium torrendii.</title>
        <authorList>
            <person name="Floudas D."/>
            <person name="Held B.W."/>
            <person name="Riley R."/>
            <person name="Nagy L.G."/>
            <person name="Koehler G."/>
            <person name="Ransdell A.S."/>
            <person name="Younus H."/>
            <person name="Chow J."/>
            <person name="Chiniquy J."/>
            <person name="Lipzen A."/>
            <person name="Tritt A."/>
            <person name="Sun H."/>
            <person name="Haridas S."/>
            <person name="LaButti K."/>
            <person name="Ohm R.A."/>
            <person name="Kues U."/>
            <person name="Blanchette R.A."/>
            <person name="Grigoriev I.V."/>
            <person name="Minto R.E."/>
            <person name="Hibbett D.S."/>
        </authorList>
    </citation>
    <scope>NUCLEOTIDE SEQUENCE [LARGE SCALE GENOMIC DNA]</scope>
    <source>
        <strain evidence="8 9">ATCC 64428</strain>
    </source>
</reference>
<evidence type="ECO:0000256" key="2">
    <source>
        <dbReference type="ARBA" id="ARBA00006751"/>
    </source>
</evidence>
<evidence type="ECO:0000259" key="7">
    <source>
        <dbReference type="Pfam" id="PF01048"/>
    </source>
</evidence>
<name>A0A0D7AH96_9AGAR</name>
<gene>
    <name evidence="8" type="ORF">FISHEDRAFT_40751</name>
</gene>
<dbReference type="OrthoDB" id="10261782at2759"/>
<evidence type="ECO:0000313" key="9">
    <source>
        <dbReference type="Proteomes" id="UP000054144"/>
    </source>
</evidence>
<keyword evidence="3 5" id="KW-0328">Glycosyltransferase</keyword>
<feature type="binding site" evidence="6">
    <location>
        <position position="38"/>
    </location>
    <ligand>
        <name>phosphate</name>
        <dbReference type="ChEBI" id="CHEBI:43474"/>
    </ligand>
</feature>
<organism evidence="8 9">
    <name type="scientific">Fistulina hepatica ATCC 64428</name>
    <dbReference type="NCBI Taxonomy" id="1128425"/>
    <lineage>
        <taxon>Eukaryota</taxon>
        <taxon>Fungi</taxon>
        <taxon>Dikarya</taxon>
        <taxon>Basidiomycota</taxon>
        <taxon>Agaricomycotina</taxon>
        <taxon>Agaricomycetes</taxon>
        <taxon>Agaricomycetidae</taxon>
        <taxon>Agaricales</taxon>
        <taxon>Fistulinaceae</taxon>
        <taxon>Fistulina</taxon>
    </lineage>
</organism>
<feature type="binding site" evidence="6">
    <location>
        <position position="69"/>
    </location>
    <ligand>
        <name>phosphate</name>
        <dbReference type="ChEBI" id="CHEBI:43474"/>
    </ligand>
</feature>
<dbReference type="InterPro" id="IPR011268">
    <property type="entry name" value="Purine_phosphorylase"/>
</dbReference>
<comment type="similarity">
    <text evidence="2 5">Belongs to the PNP/MTAP phosphorylase family.</text>
</comment>
<dbReference type="GO" id="GO:0004731">
    <property type="term" value="F:purine-nucleoside phosphorylase activity"/>
    <property type="evidence" value="ECO:0007669"/>
    <property type="project" value="UniProtKB-EC"/>
</dbReference>
<dbReference type="AlphaFoldDB" id="A0A0D7AH96"/>
<dbReference type="GO" id="GO:0005737">
    <property type="term" value="C:cytoplasm"/>
    <property type="evidence" value="ECO:0007669"/>
    <property type="project" value="TreeGrafter"/>
</dbReference>
<feature type="binding site" evidence="6">
    <location>
        <position position="251"/>
    </location>
    <ligand>
        <name>a purine D-ribonucleoside</name>
        <dbReference type="ChEBI" id="CHEBI:142355"/>
    </ligand>
</feature>
<evidence type="ECO:0000256" key="6">
    <source>
        <dbReference type="PIRSR" id="PIRSR000477-2"/>
    </source>
</evidence>
<dbReference type="PANTHER" id="PTHR11904">
    <property type="entry name" value="METHYLTHIOADENOSINE/PURINE NUCLEOSIDE PHOSPHORYLASE"/>
    <property type="match status" value="1"/>
</dbReference>
<evidence type="ECO:0000313" key="8">
    <source>
        <dbReference type="EMBL" id="KIY49695.1"/>
    </source>
</evidence>
<dbReference type="GO" id="GO:0009116">
    <property type="term" value="P:nucleoside metabolic process"/>
    <property type="evidence" value="ECO:0007669"/>
    <property type="project" value="InterPro"/>
</dbReference>
<keyword evidence="9" id="KW-1185">Reference proteome</keyword>
<dbReference type="PROSITE" id="PS01240">
    <property type="entry name" value="PNP_MTAP_2"/>
    <property type="match status" value="1"/>
</dbReference>
<dbReference type="PIRSF" id="PIRSF000477">
    <property type="entry name" value="PurNPase"/>
    <property type="match status" value="1"/>
</dbReference>
<dbReference type="EMBL" id="KN881721">
    <property type="protein sequence ID" value="KIY49695.1"/>
    <property type="molecule type" value="Genomic_DNA"/>
</dbReference>
<evidence type="ECO:0000256" key="1">
    <source>
        <dbReference type="ARBA" id="ARBA00005058"/>
    </source>
</evidence>
<dbReference type="Pfam" id="PF01048">
    <property type="entry name" value="PNP_UDP_1"/>
    <property type="match status" value="1"/>
</dbReference>
<dbReference type="EC" id="2.4.2.1" evidence="5"/>
<dbReference type="NCBIfam" id="TIGR01697">
    <property type="entry name" value="PNPH-PUNA-XAPA"/>
    <property type="match status" value="1"/>
</dbReference>
<dbReference type="InterPro" id="IPR000845">
    <property type="entry name" value="Nucleoside_phosphorylase_d"/>
</dbReference>
<protein>
    <recommendedName>
        <fullName evidence="5">Purine nucleoside phosphorylase</fullName>
        <ecNumber evidence="5">2.4.2.1</ecNumber>
    </recommendedName>
    <alternativeName>
        <fullName evidence="5">Inosine-guanosine phosphorylase</fullName>
    </alternativeName>
</protein>
<feature type="binding site" evidence="6">
    <location>
        <position position="208"/>
    </location>
    <ligand>
        <name>a purine D-ribonucleoside</name>
        <dbReference type="ChEBI" id="CHEBI:142355"/>
    </ligand>
</feature>
<evidence type="ECO:0000256" key="3">
    <source>
        <dbReference type="ARBA" id="ARBA00022676"/>
    </source>
</evidence>
<feature type="binding site" evidence="6">
    <location>
        <position position="123"/>
    </location>
    <ligand>
        <name>phosphate</name>
        <dbReference type="ChEBI" id="CHEBI:43474"/>
    </ligand>
</feature>
<feature type="domain" description="Nucleoside phosphorylase" evidence="7">
    <location>
        <begin position="32"/>
        <end position="253"/>
    </location>
</feature>
<comment type="function">
    <text evidence="5">The purine nucleoside phosphorylases catalyze the phosphorolytic breakdown of the N-glycosidic bond in the beta-(deoxy)ribonucleoside molecules, with the formation of the corresponding free purine bases and pentose-1-phosphate.</text>
</comment>
<dbReference type="Gene3D" id="3.40.50.1580">
    <property type="entry name" value="Nucleoside phosphorylase domain"/>
    <property type="match status" value="1"/>
</dbReference>
<dbReference type="InterPro" id="IPR035994">
    <property type="entry name" value="Nucleoside_phosphorylase_sf"/>
</dbReference>
<evidence type="ECO:0000256" key="4">
    <source>
        <dbReference type="ARBA" id="ARBA00022679"/>
    </source>
</evidence>
<dbReference type="InterPro" id="IPR018099">
    <property type="entry name" value="Purine_phosphorylase-2_CS"/>
</dbReference>
<dbReference type="UniPathway" id="UPA00606"/>
<dbReference type="Proteomes" id="UP000054144">
    <property type="component" value="Unassembled WGS sequence"/>
</dbReference>
<dbReference type="CDD" id="cd09009">
    <property type="entry name" value="PNP-EcPNPII_like"/>
    <property type="match status" value="1"/>
</dbReference>
<comment type="pathway">
    <text evidence="1 5">Purine metabolism; purine nucleoside salvage.</text>
</comment>
<feature type="binding site" evidence="6">
    <location>
        <position position="227"/>
    </location>
    <ligand>
        <name>phosphate</name>
        <dbReference type="ChEBI" id="CHEBI:43474"/>
    </ligand>
</feature>
<dbReference type="PANTHER" id="PTHR11904:SF9">
    <property type="entry name" value="PURINE NUCLEOSIDE PHOSPHORYLASE-RELATED"/>
    <property type="match status" value="1"/>
</dbReference>
<keyword evidence="4 5" id="KW-0808">Transferase</keyword>
<dbReference type="SUPFAM" id="SSF53167">
    <property type="entry name" value="Purine and uridine phosphorylases"/>
    <property type="match status" value="1"/>
</dbReference>
<evidence type="ECO:0000256" key="5">
    <source>
        <dbReference type="PIRNR" id="PIRNR000477"/>
    </source>
</evidence>
<dbReference type="NCBIfam" id="NF006054">
    <property type="entry name" value="PRK08202.1"/>
    <property type="match status" value="1"/>
</dbReference>
<accession>A0A0D7AH96</accession>
<proteinExistence type="inferred from homology"/>
<feature type="binding site" evidence="6">
    <location>
        <begin position="91"/>
        <end position="93"/>
    </location>
    <ligand>
        <name>phosphate</name>
        <dbReference type="ChEBI" id="CHEBI:43474"/>
    </ligand>
</feature>
<sequence>MSHNPINVDAALTETIQVIRSKLPSDYHKPAVAIVCGSGLGGLADNLRGKKKIFYNEIPGFSSSTVAGHAGALVFGMLGKTDTPVVVMLGRLHAYEGHTLAQVVYPIRTLARIGVKNFILTNAAGSLNPKLSAGTIVVLHDHIALPNLTGMNPLLGPVISDLPRFLPLSDAYSPALRRLVFIAAHDLQLPDDTLAEGTYAWVSGPIYETPAEGRFLRAAGADVVGMSTVPELLAARHEGVPHVMAMSLVTNPVIIPETYRSIKDEVAQEIMGKMVELPEMAVVSHDDVLKMGKEKEEVMQQLVERIVELI</sequence>